<dbReference type="Proteomes" id="UP000199004">
    <property type="component" value="Unassembled WGS sequence"/>
</dbReference>
<gene>
    <name evidence="2" type="ORF">SAMN05192576_2362</name>
</gene>
<keyword evidence="1" id="KW-0443">Lipid metabolism</keyword>
<keyword evidence="3" id="KW-1185">Reference proteome</keyword>
<dbReference type="RefSeq" id="WP_091024969.1">
    <property type="nucleotide sequence ID" value="NZ_BKAE01000006.1"/>
</dbReference>
<dbReference type="AlphaFoldDB" id="A0A1H0C9T3"/>
<dbReference type="Gene3D" id="3.90.226.10">
    <property type="entry name" value="2-enoyl-CoA Hydratase, Chain A, domain 1"/>
    <property type="match status" value="1"/>
</dbReference>
<dbReference type="Pfam" id="PF00378">
    <property type="entry name" value="ECH_1"/>
    <property type="match status" value="1"/>
</dbReference>
<proteinExistence type="predicted"/>
<evidence type="ECO:0000313" key="3">
    <source>
        <dbReference type="Proteomes" id="UP000199004"/>
    </source>
</evidence>
<dbReference type="EMBL" id="FNIC01000003">
    <property type="protein sequence ID" value="SDN54612.1"/>
    <property type="molecule type" value="Genomic_DNA"/>
</dbReference>
<evidence type="ECO:0000313" key="2">
    <source>
        <dbReference type="EMBL" id="SDN54612.1"/>
    </source>
</evidence>
<sequence>MTTLTQEGPVWTLDLGDDENRFSPDRLDAAETHLEALATGSEPAVLVTTGGGKFWSNGLDLDWLGEHPDQLGAYVDRVHALFARVLSLPVPTVAALNGHAFGAGAMLAMAHDYRVMRDDRGYFCFPEVDIHIPFTDGMAALIMAKLTPRTAVDSMTTGRRYAGPAALAAGIVDGVASLDALPAAAADLVRDLAGKDRGTLGAIKRTMFADVLEALSRPQA</sequence>
<protein>
    <submittedName>
        <fullName evidence="2">Enoyl-CoA hydratase/carnithine racemase</fullName>
    </submittedName>
</protein>
<dbReference type="PANTHER" id="PTHR11941">
    <property type="entry name" value="ENOYL-COA HYDRATASE-RELATED"/>
    <property type="match status" value="1"/>
</dbReference>
<dbReference type="PANTHER" id="PTHR11941:SF75">
    <property type="entry name" value="ENOYL-COA HYDRATASE_ISOMERASE FAMILY PROTEIN"/>
    <property type="match status" value="1"/>
</dbReference>
<reference evidence="2 3" key="1">
    <citation type="submission" date="2016-10" db="EMBL/GenBank/DDBJ databases">
        <authorList>
            <person name="de Groot N.N."/>
        </authorList>
    </citation>
    <scope>NUCLEOTIDE SEQUENCE [LARGE SCALE GENOMIC DNA]</scope>
    <source>
        <strain evidence="2 3">CGMCC 1.11147</strain>
    </source>
</reference>
<dbReference type="CDD" id="cd06558">
    <property type="entry name" value="crotonase-like"/>
    <property type="match status" value="1"/>
</dbReference>
<organism evidence="2 3">
    <name type="scientific">Nocardioides szechwanensis</name>
    <dbReference type="NCBI Taxonomy" id="1005944"/>
    <lineage>
        <taxon>Bacteria</taxon>
        <taxon>Bacillati</taxon>
        <taxon>Actinomycetota</taxon>
        <taxon>Actinomycetes</taxon>
        <taxon>Propionibacteriales</taxon>
        <taxon>Nocardioidaceae</taxon>
        <taxon>Nocardioides</taxon>
    </lineage>
</organism>
<dbReference type="SUPFAM" id="SSF52096">
    <property type="entry name" value="ClpP/crotonase"/>
    <property type="match status" value="1"/>
</dbReference>
<accession>A0A1H0C9T3</accession>
<dbReference type="OrthoDB" id="3567227at2"/>
<dbReference type="InterPro" id="IPR029045">
    <property type="entry name" value="ClpP/crotonase-like_dom_sf"/>
</dbReference>
<dbReference type="InterPro" id="IPR001753">
    <property type="entry name" value="Enoyl-CoA_hydra/iso"/>
</dbReference>
<dbReference type="GO" id="GO:0006635">
    <property type="term" value="P:fatty acid beta-oxidation"/>
    <property type="evidence" value="ECO:0007669"/>
    <property type="project" value="TreeGrafter"/>
</dbReference>
<dbReference type="FunFam" id="3.90.226.10:FF:000049">
    <property type="entry name" value="Enoyl-CoA delta isomerase 3"/>
    <property type="match status" value="1"/>
</dbReference>
<name>A0A1H0C9T3_9ACTN</name>
<evidence type="ECO:0000256" key="1">
    <source>
        <dbReference type="ARBA" id="ARBA00023098"/>
    </source>
</evidence>
<dbReference type="STRING" id="1005944.SAMN05192576_2362"/>
<dbReference type="GO" id="GO:0004165">
    <property type="term" value="F:delta(3)-delta(2)-enoyl-CoA isomerase activity"/>
    <property type="evidence" value="ECO:0007669"/>
    <property type="project" value="TreeGrafter"/>
</dbReference>